<dbReference type="Pfam" id="PF05523">
    <property type="entry name" value="FdtA"/>
    <property type="match status" value="1"/>
</dbReference>
<dbReference type="Gene3D" id="2.60.120.10">
    <property type="entry name" value="Jelly Rolls"/>
    <property type="match status" value="1"/>
</dbReference>
<sequence>MKTTLNAIQLLKIPVVEDMRGNLAFIQEDVLPFEFKRVYYLFDVPSNSFRGGHSHISQSVVLIALSGSFEVVLNDGTEKKSFLLNKPNIGLYIPTGIWRELQNFSSGAVCLVLASDVFEEADYIRDFNAFLDSKK</sequence>
<comment type="caution">
    <text evidence="2">The sequence shown here is derived from an EMBL/GenBank/DDBJ whole genome shotgun (WGS) entry which is preliminary data.</text>
</comment>
<dbReference type="EMBL" id="SMLG01000012">
    <property type="protein sequence ID" value="TDE42262.1"/>
    <property type="molecule type" value="Genomic_DNA"/>
</dbReference>
<dbReference type="CDD" id="cd20292">
    <property type="entry name" value="cupin_QdtA-like"/>
    <property type="match status" value="1"/>
</dbReference>
<dbReference type="InterPro" id="IPR011051">
    <property type="entry name" value="RmlC_Cupin_sf"/>
</dbReference>
<evidence type="ECO:0000313" key="3">
    <source>
        <dbReference type="Proteomes" id="UP000294814"/>
    </source>
</evidence>
<dbReference type="InterPro" id="IPR014710">
    <property type="entry name" value="RmlC-like_jellyroll"/>
</dbReference>
<accession>A0A4R5F3P4</accession>
<dbReference type="OrthoDB" id="9795513at2"/>
<protein>
    <submittedName>
        <fullName evidence="2">WxcM-like domain-containing protein</fullName>
    </submittedName>
</protein>
<evidence type="ECO:0000259" key="1">
    <source>
        <dbReference type="Pfam" id="PF05523"/>
    </source>
</evidence>
<keyword evidence="3" id="KW-1185">Reference proteome</keyword>
<dbReference type="Proteomes" id="UP000294814">
    <property type="component" value="Unassembled WGS sequence"/>
</dbReference>
<proteinExistence type="predicted"/>
<feature type="domain" description="Sugar 3,4-ketoisomerase QdtA cupin" evidence="1">
    <location>
        <begin position="8"/>
        <end position="134"/>
    </location>
</feature>
<organism evidence="2 3">
    <name type="scientific">Flavobacterium rhamnosiphilum</name>
    <dbReference type="NCBI Taxonomy" id="2541724"/>
    <lineage>
        <taxon>Bacteria</taxon>
        <taxon>Pseudomonadati</taxon>
        <taxon>Bacteroidota</taxon>
        <taxon>Flavobacteriia</taxon>
        <taxon>Flavobacteriales</taxon>
        <taxon>Flavobacteriaceae</taxon>
        <taxon>Flavobacterium</taxon>
    </lineage>
</organism>
<dbReference type="SUPFAM" id="SSF51182">
    <property type="entry name" value="RmlC-like cupins"/>
    <property type="match status" value="1"/>
</dbReference>
<dbReference type="RefSeq" id="WP_131917066.1">
    <property type="nucleotide sequence ID" value="NZ_SMLG01000012.1"/>
</dbReference>
<reference evidence="2 3" key="1">
    <citation type="submission" date="2019-03" db="EMBL/GenBank/DDBJ databases">
        <title>Novel species of Flavobacterium.</title>
        <authorList>
            <person name="Liu Q."/>
            <person name="Xin Y.-H."/>
        </authorList>
    </citation>
    <scope>NUCLEOTIDE SEQUENCE [LARGE SCALE GENOMIC DNA]</scope>
    <source>
        <strain evidence="2 3">LB3P52</strain>
    </source>
</reference>
<name>A0A4R5F3P4_9FLAO</name>
<dbReference type="AlphaFoldDB" id="A0A4R5F3P4"/>
<dbReference type="InterPro" id="IPR008894">
    <property type="entry name" value="QdtA_cupin_dom"/>
</dbReference>
<evidence type="ECO:0000313" key="2">
    <source>
        <dbReference type="EMBL" id="TDE42262.1"/>
    </source>
</evidence>
<gene>
    <name evidence="2" type="ORF">E0I26_14005</name>
</gene>